<evidence type="ECO:0000256" key="1">
    <source>
        <dbReference type="SAM" id="MobiDB-lite"/>
    </source>
</evidence>
<organism evidence="2 3">
    <name type="scientific">Aeromicrobium alkaliterrae</name>
    <dbReference type="NCBI Taxonomy" id="302168"/>
    <lineage>
        <taxon>Bacteria</taxon>
        <taxon>Bacillati</taxon>
        <taxon>Actinomycetota</taxon>
        <taxon>Actinomycetes</taxon>
        <taxon>Propionibacteriales</taxon>
        <taxon>Nocardioidaceae</taxon>
        <taxon>Aeromicrobium</taxon>
    </lineage>
</organism>
<feature type="region of interest" description="Disordered" evidence="1">
    <location>
        <begin position="1778"/>
        <end position="1799"/>
    </location>
</feature>
<comment type="caution">
    <text evidence="2">The sequence shown here is derived from an EMBL/GenBank/DDBJ whole genome shotgun (WGS) entry which is preliminary data.</text>
</comment>
<dbReference type="Proteomes" id="UP001501057">
    <property type="component" value="Unassembled WGS sequence"/>
</dbReference>
<dbReference type="RefSeq" id="WP_344204492.1">
    <property type="nucleotide sequence ID" value="NZ_BAAAME010000023.1"/>
</dbReference>
<sequence length="2037" mass="224276">MGGAQVVRTTRSGDQYHYLWASLRALRLLDDSTGLEALSIEGPSNGEDVAAEEIIDVAEYYGGTNFSIADRVAYHQLKHSSMRVDEPMTSSELSTVLGKFSAIYREACDRGNELKIQFSLVTNRRLADRVRQTIDELTSGRDATHANEASHLQRYMSFGPDEGSQREFLQRFEINDQSAGLEDVERALDREIASLVPGGGSGAELAELMYKISAMARHESKTNTIGLNDLLITLRTTHRALLPAPAKLERPDHIIRTADVTTVAELLQAGQEQKLLVTALGGVGKSVFTSLLVDELADRSTSLVFDCFAGGDYRDLHTKRHPHHIGLTQLANELAGQGLASVLIPSQTASAADYLQAFIAKVEEACERLALRHADSLLTVIIDAADNAALAAADYGEAHFIKDLFTVEWPSNFRLVALCRPERAGRLSLPRSIRRVPLVGFDEDATYEHLRSEFPDATPGHGLELHALSSGNPRVQAMAMSGSSSAASAIEKLAIAQARPGETLDVLLADMIERVATQGQMSTEELTALCEALAILHPTIPLKDLSDITGLEPDAVRSFAVALGRGLFFNEHALQFRDEPTETWFRDNHLPPESGMRSFANRIAPLASDSAYIAAALPQVFFEAGMLHELVQLALSDEGLPGSADELQSQEISRSRTRFALGAALKSRRNSDAALLAVRAGTLLSGYSRRMKMLREHPDLAARFMQPEVVEGLTTGRDLAADWPGSNLHVEAVMLSQLDSLKGIARSRVTSSLNTIHAILRLRGEANHHLRTSVGIDEIALLALSIINLDGPDAAAEFLSSWRPKPFVREAAAAFCSKLADADRIDEICQVAASASATKHLQIGCFEVLFEYAAVPSDAAIEAVCSMLKKRKKPFKHDRGPHAYETDVRAVTWALLHGRRAGCLNDSEARQIAEIHLEILPNHVGERGHGLSPVGVIVLHALHARLARHDLTVANLINPDFLATLSDDRYGGKRDTRSFQANIPDLIPWATSLVNAILDGPTESVRRDLKSLAESGFPKVGDYQTPFVRINGVAELAVRILAVVPHKRLLGGLEAWHEASDIYLGRSRIPVVRATARDQSMKAFGVAVANRGVDRCQQDRIDADLRVDELLSLSRAVLACSAFEAEAIFNIADHESELVGSDLGARWYALTNSARAIGNGSESARAHRLLEVGEALHANGGLDAAQLATPLFQLDPSGYYAAASRQRDRRAVDYERLLTPVVLSVGSPGSHVGTLALLAFRPTSSWAQAISELEPEEAETASRVLGEHYRFDQPAGERPREPEQTSGWSGKPPARRDRPKPRRVAAEHDFTTAAGWDHAFRKIEWYSEKRAKLMAAALRKSPAELPEVLVALAAAPGARESDFVTAARIAGRRPSSAGLRSAVVTLGNAFATRFASEICTRWYDRSELRDFAEAARADPRELSRISFAELGSRAHALKHEECFSLASHIAQTLQHDEAARVFDALGSLFDDLAPPGGSADGTFDRTAWEMPSRHQGIAGLIWTACGDIAARRRWQAAHAIVLLVQLGDARTLEQLASYADGTHDGRHFADPRFKPYELHSRLWTLMALERAASEPNAHMLAPFVPWLQSVLDGPPHAANQVTAQRVLQALSGVPPLAPLIAADSLNRRLMPDHKLVEWGHRQDHSDPFGAEGPVESSRRAYPFFYDFQSYWGSHLARAFGTSEAVVAQKAAAIAEEVTGFDDDERDARRSAHVFESGSTTDHRSWPREEDFRFYSAIHSLLVLGAQLALTQQALKDPGSELDDYTAWLQEYLPTRRDGRWLSDRRDPPPSPSPEWRISGANHETWPWSLARQDFAPVAGHGTDRITVSASFESTLGRLSEEVRISSALISPRTARAFLVALQTSQSNQGSGSLPTIRDYDDLEPQMPQSVFRLTPWIDDSRYREGIDEQDELGRNLRFPPRRLSSEFTTRFSLEPDVDLRSWHRDGNCLMRSRAWDATEQVASDRVTGTKGETLEVDRLLLLEILAATGSSLVLSVDCRREKYTPSYRRNEDPDEFHWIEWSSKTYLIDSQGRWTEY</sequence>
<feature type="region of interest" description="Disordered" evidence="1">
    <location>
        <begin position="1270"/>
        <end position="1304"/>
    </location>
</feature>
<proteinExistence type="predicted"/>
<feature type="compositionally biased region" description="Basic and acidic residues" evidence="1">
    <location>
        <begin position="1270"/>
        <end position="1283"/>
    </location>
</feature>
<reference evidence="2 3" key="1">
    <citation type="journal article" date="2019" name="Int. J. Syst. Evol. Microbiol.">
        <title>The Global Catalogue of Microorganisms (GCM) 10K type strain sequencing project: providing services to taxonomists for standard genome sequencing and annotation.</title>
        <authorList>
            <consortium name="The Broad Institute Genomics Platform"/>
            <consortium name="The Broad Institute Genome Sequencing Center for Infectious Disease"/>
            <person name="Wu L."/>
            <person name="Ma J."/>
        </authorList>
    </citation>
    <scope>NUCLEOTIDE SEQUENCE [LARGE SCALE GENOMIC DNA]</scope>
    <source>
        <strain evidence="2 3">JCM 13518</strain>
    </source>
</reference>
<evidence type="ECO:0000313" key="3">
    <source>
        <dbReference type="Proteomes" id="UP001501057"/>
    </source>
</evidence>
<name>A0ABN2KFB7_9ACTN</name>
<dbReference type="EMBL" id="BAAAME010000023">
    <property type="protein sequence ID" value="GAA1754698.1"/>
    <property type="molecule type" value="Genomic_DNA"/>
</dbReference>
<keyword evidence="3" id="KW-1185">Reference proteome</keyword>
<evidence type="ECO:0000313" key="2">
    <source>
        <dbReference type="EMBL" id="GAA1754698.1"/>
    </source>
</evidence>
<evidence type="ECO:0008006" key="4">
    <source>
        <dbReference type="Google" id="ProtNLM"/>
    </source>
</evidence>
<protein>
    <recommendedName>
        <fullName evidence="4">ATP-binding protein</fullName>
    </recommendedName>
</protein>
<feature type="compositionally biased region" description="Basic and acidic residues" evidence="1">
    <location>
        <begin position="1778"/>
        <end position="1787"/>
    </location>
</feature>
<accession>A0ABN2KFB7</accession>
<gene>
    <name evidence="2" type="ORF">GCM10009710_37320</name>
</gene>